<dbReference type="Proteomes" id="UP001054945">
    <property type="component" value="Unassembled WGS sequence"/>
</dbReference>
<name>A0AAV4UL09_CAEEX</name>
<protein>
    <submittedName>
        <fullName evidence="1">Uncharacterized protein</fullName>
    </submittedName>
</protein>
<proteinExistence type="predicted"/>
<keyword evidence="2" id="KW-1185">Reference proteome</keyword>
<comment type="caution">
    <text evidence="1">The sequence shown here is derived from an EMBL/GenBank/DDBJ whole genome shotgun (WGS) entry which is preliminary data.</text>
</comment>
<gene>
    <name evidence="1" type="ORF">CEXT_96201</name>
</gene>
<reference evidence="1 2" key="1">
    <citation type="submission" date="2021-06" db="EMBL/GenBank/DDBJ databases">
        <title>Caerostris extrusa draft genome.</title>
        <authorList>
            <person name="Kono N."/>
            <person name="Arakawa K."/>
        </authorList>
    </citation>
    <scope>NUCLEOTIDE SEQUENCE [LARGE SCALE GENOMIC DNA]</scope>
</reference>
<evidence type="ECO:0000313" key="2">
    <source>
        <dbReference type="Proteomes" id="UP001054945"/>
    </source>
</evidence>
<evidence type="ECO:0000313" key="1">
    <source>
        <dbReference type="EMBL" id="GIY58597.1"/>
    </source>
</evidence>
<dbReference type="EMBL" id="BPLR01013080">
    <property type="protein sequence ID" value="GIY58597.1"/>
    <property type="molecule type" value="Genomic_DNA"/>
</dbReference>
<organism evidence="1 2">
    <name type="scientific">Caerostris extrusa</name>
    <name type="common">Bark spider</name>
    <name type="synonym">Caerostris bankana</name>
    <dbReference type="NCBI Taxonomy" id="172846"/>
    <lineage>
        <taxon>Eukaryota</taxon>
        <taxon>Metazoa</taxon>
        <taxon>Ecdysozoa</taxon>
        <taxon>Arthropoda</taxon>
        <taxon>Chelicerata</taxon>
        <taxon>Arachnida</taxon>
        <taxon>Araneae</taxon>
        <taxon>Araneomorphae</taxon>
        <taxon>Entelegynae</taxon>
        <taxon>Araneoidea</taxon>
        <taxon>Araneidae</taxon>
        <taxon>Caerostris</taxon>
    </lineage>
</organism>
<sequence>MPELTNDAEPKTLGTENFTGLKKKMRNLMLSPLGITRPLPFLSAAASPGIDESHTNCNYRRFGKWKLSPRHIICPYGIFIAVLLSDIHLRLDEANLLAVMEGFGDIICPYGIFTAVLLSDIHLGLDEVNLIAIMK</sequence>
<dbReference type="AlphaFoldDB" id="A0AAV4UL09"/>
<accession>A0AAV4UL09</accession>